<sequence length="157" mass="17833">MGRPRAGAGTGRRPTRRRRVGYAMFKRDPLCRRTTPLREKNIGSANLSDRSPRGDIIIVRKPSLTCIVRAVCGVSQHRRRQQRSRQTHPTLHSSTPHFIRTRSTRSPVRIRKFAVTCRAIAERRHTNTSSHGGRARQTERAGRARGDRRRAVLPAAT</sequence>
<comment type="caution">
    <text evidence="2">The sequence shown here is derived from an EMBL/GenBank/DDBJ whole genome shotgun (WGS) entry which is preliminary data.</text>
</comment>
<organism evidence="2 3">
    <name type="scientific">Eumeta variegata</name>
    <name type="common">Bagworm moth</name>
    <name type="synonym">Eumeta japonica</name>
    <dbReference type="NCBI Taxonomy" id="151549"/>
    <lineage>
        <taxon>Eukaryota</taxon>
        <taxon>Metazoa</taxon>
        <taxon>Ecdysozoa</taxon>
        <taxon>Arthropoda</taxon>
        <taxon>Hexapoda</taxon>
        <taxon>Insecta</taxon>
        <taxon>Pterygota</taxon>
        <taxon>Neoptera</taxon>
        <taxon>Endopterygota</taxon>
        <taxon>Lepidoptera</taxon>
        <taxon>Glossata</taxon>
        <taxon>Ditrysia</taxon>
        <taxon>Tineoidea</taxon>
        <taxon>Psychidae</taxon>
        <taxon>Oiketicinae</taxon>
        <taxon>Eumeta</taxon>
    </lineage>
</organism>
<gene>
    <name evidence="2" type="ORF">EVAR_7203_1</name>
</gene>
<proteinExistence type="predicted"/>
<reference evidence="2 3" key="1">
    <citation type="journal article" date="2019" name="Commun. Biol.">
        <title>The bagworm genome reveals a unique fibroin gene that provides high tensile strength.</title>
        <authorList>
            <person name="Kono N."/>
            <person name="Nakamura H."/>
            <person name="Ohtoshi R."/>
            <person name="Tomita M."/>
            <person name="Numata K."/>
            <person name="Arakawa K."/>
        </authorList>
    </citation>
    <scope>NUCLEOTIDE SEQUENCE [LARGE SCALE GENOMIC DNA]</scope>
</reference>
<dbReference type="AlphaFoldDB" id="A0A4C1T551"/>
<evidence type="ECO:0000256" key="1">
    <source>
        <dbReference type="SAM" id="MobiDB-lite"/>
    </source>
</evidence>
<keyword evidence="3" id="KW-1185">Reference proteome</keyword>
<evidence type="ECO:0000313" key="3">
    <source>
        <dbReference type="Proteomes" id="UP000299102"/>
    </source>
</evidence>
<dbReference type="Proteomes" id="UP000299102">
    <property type="component" value="Unassembled WGS sequence"/>
</dbReference>
<feature type="region of interest" description="Disordered" evidence="1">
    <location>
        <begin position="77"/>
        <end position="104"/>
    </location>
</feature>
<evidence type="ECO:0000313" key="2">
    <source>
        <dbReference type="EMBL" id="GBP08587.1"/>
    </source>
</evidence>
<feature type="compositionally biased region" description="Polar residues" evidence="1">
    <location>
        <begin position="87"/>
        <end position="96"/>
    </location>
</feature>
<feature type="region of interest" description="Disordered" evidence="1">
    <location>
        <begin position="121"/>
        <end position="157"/>
    </location>
</feature>
<feature type="compositionally biased region" description="Basic residues" evidence="1">
    <location>
        <begin position="77"/>
        <end position="86"/>
    </location>
</feature>
<feature type="compositionally biased region" description="Basic and acidic residues" evidence="1">
    <location>
        <begin position="136"/>
        <end position="145"/>
    </location>
</feature>
<protein>
    <submittedName>
        <fullName evidence="2">Uncharacterized protein</fullName>
    </submittedName>
</protein>
<accession>A0A4C1T551</accession>
<dbReference type="EMBL" id="BGZK01000032">
    <property type="protein sequence ID" value="GBP08587.1"/>
    <property type="molecule type" value="Genomic_DNA"/>
</dbReference>
<name>A0A4C1T551_EUMVA</name>